<feature type="compositionally biased region" description="Acidic residues" evidence="2">
    <location>
        <begin position="81"/>
        <end position="103"/>
    </location>
</feature>
<dbReference type="Proteomes" id="UP001190700">
    <property type="component" value="Unassembled WGS sequence"/>
</dbReference>
<keyword evidence="5" id="KW-1185">Reference proteome</keyword>
<gene>
    <name evidence="4" type="ORF">CYMTET_18597</name>
</gene>
<dbReference type="PANTHER" id="PTHR21713">
    <property type="entry name" value="NASCENT POLYPEPTIDE ASSOCIATED COMPLEX ALPHA SUBUNIT-RELATED"/>
    <property type="match status" value="1"/>
</dbReference>
<dbReference type="GO" id="GO:0005854">
    <property type="term" value="C:nascent polypeptide-associated complex"/>
    <property type="evidence" value="ECO:0007669"/>
    <property type="project" value="InterPro"/>
</dbReference>
<dbReference type="FunFam" id="1.10.8.10:FF:000006">
    <property type="entry name" value="Putative nascent polypeptide-associated complex subunit alpha"/>
    <property type="match status" value="1"/>
</dbReference>
<dbReference type="Gene3D" id="2.20.70.30">
    <property type="entry name" value="Nascent polypeptide-associated complex domain"/>
    <property type="match status" value="1"/>
</dbReference>
<name>A0AAE0L5R3_9CHLO</name>
<reference evidence="4 5" key="1">
    <citation type="journal article" date="2015" name="Genome Biol. Evol.">
        <title>Comparative Genomics of a Bacterivorous Green Alga Reveals Evolutionary Causalities and Consequences of Phago-Mixotrophic Mode of Nutrition.</title>
        <authorList>
            <person name="Burns J.A."/>
            <person name="Paasch A."/>
            <person name="Narechania A."/>
            <person name="Kim E."/>
        </authorList>
    </citation>
    <scope>NUCLEOTIDE SEQUENCE [LARGE SCALE GENOMIC DNA]</scope>
    <source>
        <strain evidence="4 5">PLY_AMNH</strain>
    </source>
</reference>
<feature type="compositionally biased region" description="Acidic residues" evidence="2">
    <location>
        <begin position="202"/>
        <end position="217"/>
    </location>
</feature>
<comment type="function">
    <text evidence="1">May promote appropriate targeting of ribosome-nascent polypeptide complexes.</text>
</comment>
<dbReference type="InterPro" id="IPR044034">
    <property type="entry name" value="NAC-like_UBA"/>
</dbReference>
<dbReference type="Pfam" id="PF01849">
    <property type="entry name" value="NAC"/>
    <property type="match status" value="1"/>
</dbReference>
<protein>
    <recommendedName>
        <fullName evidence="3">NAC-A/B domain-containing protein</fullName>
    </recommendedName>
</protein>
<feature type="region of interest" description="Disordered" evidence="2">
    <location>
        <begin position="70"/>
        <end position="125"/>
    </location>
</feature>
<accession>A0AAE0L5R3</accession>
<dbReference type="Gene3D" id="1.10.8.10">
    <property type="entry name" value="DNA helicase RuvA subunit, C-terminal domain"/>
    <property type="match status" value="1"/>
</dbReference>
<comment type="caution">
    <text evidence="4">The sequence shown here is derived from an EMBL/GenBank/DDBJ whole genome shotgun (WGS) entry which is preliminary data.</text>
</comment>
<dbReference type="SMART" id="SM01407">
    <property type="entry name" value="NAC"/>
    <property type="match status" value="1"/>
</dbReference>
<dbReference type="InterPro" id="IPR002715">
    <property type="entry name" value="Nas_poly-pep-assoc_cplx_dom"/>
</dbReference>
<evidence type="ECO:0000313" key="4">
    <source>
        <dbReference type="EMBL" id="KAK3273138.1"/>
    </source>
</evidence>
<dbReference type="AlphaFoldDB" id="A0AAE0L5R3"/>
<evidence type="ECO:0000259" key="3">
    <source>
        <dbReference type="PROSITE" id="PS51151"/>
    </source>
</evidence>
<dbReference type="CDD" id="cd22054">
    <property type="entry name" value="NAC_NACA"/>
    <property type="match status" value="1"/>
</dbReference>
<evidence type="ECO:0000313" key="5">
    <source>
        <dbReference type="Proteomes" id="UP001190700"/>
    </source>
</evidence>
<dbReference type="Pfam" id="PF19026">
    <property type="entry name" value="UBA_HYPK"/>
    <property type="match status" value="1"/>
</dbReference>
<feature type="domain" description="NAC-A/B" evidence="3">
    <location>
        <begin position="113"/>
        <end position="178"/>
    </location>
</feature>
<organism evidence="4 5">
    <name type="scientific">Cymbomonas tetramitiformis</name>
    <dbReference type="NCBI Taxonomy" id="36881"/>
    <lineage>
        <taxon>Eukaryota</taxon>
        <taxon>Viridiplantae</taxon>
        <taxon>Chlorophyta</taxon>
        <taxon>Pyramimonadophyceae</taxon>
        <taxon>Pyramimonadales</taxon>
        <taxon>Pyramimonadaceae</taxon>
        <taxon>Cymbomonas</taxon>
    </lineage>
</organism>
<dbReference type="PROSITE" id="PS51151">
    <property type="entry name" value="NAC_AB"/>
    <property type="match status" value="1"/>
</dbReference>
<proteinExistence type="predicted"/>
<dbReference type="EMBL" id="LGRX02008625">
    <property type="protein sequence ID" value="KAK3273138.1"/>
    <property type="molecule type" value="Genomic_DNA"/>
</dbReference>
<sequence>MALAQRSVSMLGDIAPSRHRAMALAWRVDIRPRAKELSVTAICEVLLHAAAATTLFFAVLRNPGGYPVNTMTEFEEKPKDVEDDSDVDSDDDVPELEEAEGGEDGASGKSKQSRSEKKSRKAMQKLGMKPVPGVIRVTIKKSKNILFVISKPDVFKSPASDTHIIFGEAKIEDLSAQAQTAAAEQFKVPDLTAVETKKDDAPAAEEEEDEGEIDETGVEPKDIELVMTQASVSRAKAVSALKVNDGDIVSAIMELTT</sequence>
<evidence type="ECO:0000256" key="1">
    <source>
        <dbReference type="ARBA" id="ARBA00004000"/>
    </source>
</evidence>
<dbReference type="InterPro" id="IPR038187">
    <property type="entry name" value="NAC_A/B_dom_sf"/>
</dbReference>
<feature type="region of interest" description="Disordered" evidence="2">
    <location>
        <begin position="191"/>
        <end position="220"/>
    </location>
</feature>
<evidence type="ECO:0000256" key="2">
    <source>
        <dbReference type="SAM" id="MobiDB-lite"/>
    </source>
</evidence>
<dbReference type="InterPro" id="IPR016641">
    <property type="entry name" value="EGD2/NACA0like"/>
</dbReference>
<dbReference type="CDD" id="cd14358">
    <property type="entry name" value="UBA_NAC_euk"/>
    <property type="match status" value="1"/>
</dbReference>
<dbReference type="FunFam" id="2.20.70.30:FF:000002">
    <property type="entry name" value="Nascent polypeptide-associated complex (NAC), alpha subunit"/>
    <property type="match status" value="1"/>
</dbReference>